<reference evidence="3" key="1">
    <citation type="journal article" date="2012" name="Nat. Biotechnol.">
        <title>Reference genome sequence of the model plant Setaria.</title>
        <authorList>
            <person name="Bennetzen J.L."/>
            <person name="Schmutz J."/>
            <person name="Wang H."/>
            <person name="Percifield R."/>
            <person name="Hawkins J."/>
            <person name="Pontaroli A.C."/>
            <person name="Estep M."/>
            <person name="Feng L."/>
            <person name="Vaughn J.N."/>
            <person name="Grimwood J."/>
            <person name="Jenkins J."/>
            <person name="Barry K."/>
            <person name="Lindquist E."/>
            <person name="Hellsten U."/>
            <person name="Deshpande S."/>
            <person name="Wang X."/>
            <person name="Wu X."/>
            <person name="Mitros T."/>
            <person name="Triplett J."/>
            <person name="Yang X."/>
            <person name="Ye C.Y."/>
            <person name="Mauro-Herrera M."/>
            <person name="Wang L."/>
            <person name="Li P."/>
            <person name="Sharma M."/>
            <person name="Sharma R."/>
            <person name="Ronald P.C."/>
            <person name="Panaud O."/>
            <person name="Kellogg E.A."/>
            <person name="Brutnell T.P."/>
            <person name="Doust A.N."/>
            <person name="Tuskan G.A."/>
            <person name="Rokhsar D."/>
            <person name="Devos K.M."/>
        </authorList>
    </citation>
    <scope>NUCLEOTIDE SEQUENCE [LARGE SCALE GENOMIC DNA]</scope>
    <source>
        <strain evidence="3">cv. Yugu1</strain>
    </source>
</reference>
<dbReference type="InParanoid" id="K3YCE6"/>
<dbReference type="FunCoup" id="K3YCE6">
    <property type="interactions" value="2"/>
</dbReference>
<accession>K3YCE6</accession>
<evidence type="ECO:0008006" key="4">
    <source>
        <dbReference type="Google" id="ProtNLM"/>
    </source>
</evidence>
<evidence type="ECO:0000256" key="1">
    <source>
        <dbReference type="SAM" id="MobiDB-lite"/>
    </source>
</evidence>
<evidence type="ECO:0000313" key="3">
    <source>
        <dbReference type="Proteomes" id="UP000004995"/>
    </source>
</evidence>
<dbReference type="PANTHER" id="PTHR33018:SF19">
    <property type="entry name" value="OS12G0558775 PROTEIN"/>
    <property type="match status" value="1"/>
</dbReference>
<dbReference type="AlphaFoldDB" id="K3YCE6"/>
<organism evidence="2 3">
    <name type="scientific">Setaria italica</name>
    <name type="common">Foxtail millet</name>
    <name type="synonym">Panicum italicum</name>
    <dbReference type="NCBI Taxonomy" id="4555"/>
    <lineage>
        <taxon>Eukaryota</taxon>
        <taxon>Viridiplantae</taxon>
        <taxon>Streptophyta</taxon>
        <taxon>Embryophyta</taxon>
        <taxon>Tracheophyta</taxon>
        <taxon>Spermatophyta</taxon>
        <taxon>Magnoliopsida</taxon>
        <taxon>Liliopsida</taxon>
        <taxon>Poales</taxon>
        <taxon>Poaceae</taxon>
        <taxon>PACMAD clade</taxon>
        <taxon>Panicoideae</taxon>
        <taxon>Panicodae</taxon>
        <taxon>Paniceae</taxon>
        <taxon>Cenchrinae</taxon>
        <taxon>Setaria</taxon>
    </lineage>
</organism>
<dbReference type="Proteomes" id="UP000004995">
    <property type="component" value="Unassembled WGS sequence"/>
</dbReference>
<protein>
    <recommendedName>
        <fullName evidence="4">Ubiquitin-like protease family profile domain-containing protein</fullName>
    </recommendedName>
</protein>
<feature type="region of interest" description="Disordered" evidence="1">
    <location>
        <begin position="16"/>
        <end position="46"/>
    </location>
</feature>
<dbReference type="HOGENOM" id="CLU_027775_1_0_1"/>
<keyword evidence="3" id="KW-1185">Reference proteome</keyword>
<reference evidence="2" key="2">
    <citation type="submission" date="2018-08" db="UniProtKB">
        <authorList>
            <consortium name="EnsemblPlants"/>
        </authorList>
    </citation>
    <scope>IDENTIFICATION</scope>
    <source>
        <strain evidence="2">Yugu1</strain>
    </source>
</reference>
<name>K3YCE6_SETIT</name>
<feature type="compositionally biased region" description="Low complexity" evidence="1">
    <location>
        <begin position="16"/>
        <end position="25"/>
    </location>
</feature>
<dbReference type="Gramene" id="KQK96701">
    <property type="protein sequence ID" value="KQK96701"/>
    <property type="gene ID" value="SETIT_011892mg"/>
</dbReference>
<dbReference type="EnsemblPlants" id="KQK96701">
    <property type="protein sequence ID" value="KQK96701"/>
    <property type="gene ID" value="SETIT_011892mg"/>
</dbReference>
<sequence>MMVASSKAVWTQQAASSATAATGHHGAAGGGASETRRCRKGRRGASTAIGEEGAGIHLVAAGDGAKRRGVGGVEPRGGEALKRACYSSASAPGDRGKDFRSTGQPRFILCSRLKGSLPWGTQKGLTGRGRVLRGRDLGTEAMKAAQNPHHLGAGGYTAKIAKWRREEEERRRAGLSNLFEGLDERSRNWVLAQILKVTPNGKVKFKHPTTEEIYARLEQLAKAQKKGLFKPDREKDQLTDAIGTMEHSRRVRGMSSTLPWGKAFPNDQARYRKRDCYKKNLEEKMREINKQELIEFFTSQQLATRADLTISDGQRQAEPTMQLAHTRFVAPSSASLIANVRYPVDDIQVDTPCRLVDIPTDERIEVFGDAMNQYILWHRRDIVLNNVSSKTSQPSQDGATNEGEQPMLSPILEGINEDDWTSLLQGDERVDDLHVIEPTTPSSASPPPQRPAVPLMISTYDQKAPSTKVNKFLNVLKKEASSSGEKSITCGVSRQKEKDENLNVFASDEVLENYEHGKSILYQWDLLEGPWELNKLHGWIMNAMKQGIRVITARVPTKVFLGVLDYQIVIDFEDLHRLYYRQNHDMNLITVWCFDLFCTMQWREEELTNDKFKAAYRDPARISKSKHKFQMTETIKAQMEAARTQVEKNAIKSKAHRDKMHKVFVYIARCHKQPPGNALCGYYVCEFLKNNGRYRTNPEDVSLLYTAMDMSRFIQREICHEDGAFFDKDGVLMAHECKDLRR</sequence>
<dbReference type="EMBL" id="AGNK02004235">
    <property type="status" value="NOT_ANNOTATED_CDS"/>
    <property type="molecule type" value="Genomic_DNA"/>
</dbReference>
<dbReference type="PANTHER" id="PTHR33018">
    <property type="entry name" value="OS10G0338966 PROTEIN-RELATED"/>
    <property type="match status" value="1"/>
</dbReference>
<evidence type="ECO:0000313" key="2">
    <source>
        <dbReference type="EnsemblPlants" id="KQK96701"/>
    </source>
</evidence>
<proteinExistence type="predicted"/>